<dbReference type="GO" id="GO:0004180">
    <property type="term" value="F:carboxypeptidase activity"/>
    <property type="evidence" value="ECO:0007669"/>
    <property type="project" value="UniProtKB-KW"/>
</dbReference>
<evidence type="ECO:0000313" key="3">
    <source>
        <dbReference type="EMBL" id="MBF8437500.1"/>
    </source>
</evidence>
<feature type="compositionally biased region" description="Low complexity" evidence="1">
    <location>
        <begin position="231"/>
        <end position="256"/>
    </location>
</feature>
<feature type="signal peptide" evidence="2">
    <location>
        <begin position="1"/>
        <end position="23"/>
    </location>
</feature>
<evidence type="ECO:0000313" key="4">
    <source>
        <dbReference type="Proteomes" id="UP000621436"/>
    </source>
</evidence>
<dbReference type="Proteomes" id="UP000621436">
    <property type="component" value="Unassembled WGS sequence"/>
</dbReference>
<accession>A0A931F711</accession>
<evidence type="ECO:0000256" key="2">
    <source>
        <dbReference type="SAM" id="SignalP"/>
    </source>
</evidence>
<feature type="compositionally biased region" description="Acidic residues" evidence="1">
    <location>
        <begin position="118"/>
        <end position="156"/>
    </location>
</feature>
<dbReference type="AlphaFoldDB" id="A0A931F711"/>
<keyword evidence="3" id="KW-0121">Carboxypeptidase</keyword>
<dbReference type="Gene3D" id="2.60.40.1120">
    <property type="entry name" value="Carboxypeptidase-like, regulatory domain"/>
    <property type="match status" value="1"/>
</dbReference>
<comment type="caution">
    <text evidence="3">The sequence shown here is derived from an EMBL/GenBank/DDBJ whole genome shotgun (WGS) entry which is preliminary data.</text>
</comment>
<reference evidence="3" key="1">
    <citation type="submission" date="2020-11" db="EMBL/GenBank/DDBJ databases">
        <title>Halonatronomonas betainensis gen. nov., sp. nov. a novel haloalkaliphilic representative of the family Halanaerobiacae capable of betaine degradation.</title>
        <authorList>
            <person name="Boltyanskaya Y."/>
            <person name="Kevbrin V."/>
            <person name="Detkova E."/>
            <person name="Grouzdev D.S."/>
            <person name="Koziaeva V."/>
            <person name="Zhilina T."/>
        </authorList>
    </citation>
    <scope>NUCLEOTIDE SEQUENCE</scope>
    <source>
        <strain evidence="3">Z-7014</strain>
    </source>
</reference>
<dbReference type="EMBL" id="JADPIE010000006">
    <property type="protein sequence ID" value="MBF8437500.1"/>
    <property type="molecule type" value="Genomic_DNA"/>
</dbReference>
<sequence length="628" mass="68909">MKFDRTKFAGLVALALVMIVALGACDSAGPAAEDSRLKYDVTVLVLDEQDQALQGAEVTLGQLEKSTDNDGLAEFEEVAEATYELDVEITGYTASSEDTGTVTVDQDSTEFTVVMVEGDSDSGDTGQDDSDDSNDSDQDDDDDSQDGDDSQDDDDSKDGSRSGDTESDFTWADDEDSVIARQFAAAESKQIDLGQLADGESAIVAISPLNIDPDSSAIYDGSLEVTYSDGSQSSQSTAETLSSSSQDGSQSSAQAELDSELRELEDQLLDQDLQPAADTRADVTAQDAYEIGDSRAFYNKDNEKIDATLKAIGDEVLIYLEDGYQLETETLEEMAAAYDDNIYPTVMDHFGFHAKTEYDWDGNGRTIIFIEDMGGSSQNGMIMGYFHSKDYFSNNELNDKYISNEADMFYINYQAVKEAESRTGFTMDNVLQTVAHEFQHLVFFVNKRNAGRKGTDTWINEGFSMLAEYLTGYRDYNGDLRINSFYFSEPEQTSTMYWDQNSSDYGASALIGYYLYEKLGSGIIEDIQTSSNPASQVISDKYIDFPGLMLGWMLSNYIDGENLDKFSYSGFDLDARPALAATIDGSFSGSFSVKSTAVKYFKIEGTGAEVSLQVDNLNEDTGIIIFND</sequence>
<dbReference type="PROSITE" id="PS51257">
    <property type="entry name" value="PROKAR_LIPOPROTEIN"/>
    <property type="match status" value="1"/>
</dbReference>
<keyword evidence="2" id="KW-0732">Signal</keyword>
<dbReference type="RefSeq" id="WP_270454492.1">
    <property type="nucleotide sequence ID" value="NZ_JADPIE010000006.1"/>
</dbReference>
<protein>
    <submittedName>
        <fullName evidence="3">Carboxypeptidase regulatory-like domain-containing protein</fullName>
    </submittedName>
</protein>
<organism evidence="3 4">
    <name type="scientific">Halonatronomonas betaini</name>
    <dbReference type="NCBI Taxonomy" id="2778430"/>
    <lineage>
        <taxon>Bacteria</taxon>
        <taxon>Bacillati</taxon>
        <taxon>Bacillota</taxon>
        <taxon>Clostridia</taxon>
        <taxon>Halanaerobiales</taxon>
        <taxon>Halarsenatibacteraceae</taxon>
        <taxon>Halonatronomonas</taxon>
    </lineage>
</organism>
<gene>
    <name evidence="3" type="ORF">I0Q91_10435</name>
</gene>
<feature type="region of interest" description="Disordered" evidence="1">
    <location>
        <begin position="117"/>
        <end position="173"/>
    </location>
</feature>
<feature type="region of interest" description="Disordered" evidence="1">
    <location>
        <begin position="227"/>
        <end position="256"/>
    </location>
</feature>
<feature type="chain" id="PRO_5038493720" evidence="2">
    <location>
        <begin position="24"/>
        <end position="628"/>
    </location>
</feature>
<keyword evidence="3" id="KW-0645">Protease</keyword>
<name>A0A931F711_9FIRM</name>
<proteinExistence type="predicted"/>
<keyword evidence="3" id="KW-0378">Hydrolase</keyword>
<keyword evidence="4" id="KW-1185">Reference proteome</keyword>
<evidence type="ECO:0000256" key="1">
    <source>
        <dbReference type="SAM" id="MobiDB-lite"/>
    </source>
</evidence>